<dbReference type="OrthoDB" id="6381702at2759"/>
<dbReference type="KEGG" id="hazt:108671001"/>
<organism evidence="9 10">
    <name type="scientific">Hyalella azteca</name>
    <name type="common">Amphipod</name>
    <dbReference type="NCBI Taxonomy" id="294128"/>
    <lineage>
        <taxon>Eukaryota</taxon>
        <taxon>Metazoa</taxon>
        <taxon>Ecdysozoa</taxon>
        <taxon>Arthropoda</taxon>
        <taxon>Crustacea</taxon>
        <taxon>Multicrustacea</taxon>
        <taxon>Malacostraca</taxon>
        <taxon>Eumalacostraca</taxon>
        <taxon>Peracarida</taxon>
        <taxon>Amphipoda</taxon>
        <taxon>Senticaudata</taxon>
        <taxon>Talitrida</taxon>
        <taxon>Talitroidea</taxon>
        <taxon>Hyalellidae</taxon>
        <taxon>Hyalella</taxon>
    </lineage>
</organism>
<dbReference type="SMART" id="SM00186">
    <property type="entry name" value="FBG"/>
    <property type="match status" value="1"/>
</dbReference>
<feature type="domain" description="Sushi" evidence="7">
    <location>
        <begin position="1418"/>
        <end position="1489"/>
    </location>
</feature>
<proteinExistence type="predicted"/>
<name>A0A979FKE7_HYAAZ</name>
<evidence type="ECO:0000313" key="9">
    <source>
        <dbReference type="Proteomes" id="UP000694843"/>
    </source>
</evidence>
<dbReference type="InterPro" id="IPR035976">
    <property type="entry name" value="Sushi/SCR/CCP_sf"/>
</dbReference>
<keyword evidence="9" id="KW-1185">Reference proteome</keyword>
<reference evidence="10" key="1">
    <citation type="submission" date="2025-08" db="UniProtKB">
        <authorList>
            <consortium name="RefSeq"/>
        </authorList>
    </citation>
    <scope>IDENTIFICATION</scope>
    <source>
        <tissue evidence="10">Whole organism</tissue>
    </source>
</reference>
<evidence type="ECO:0000256" key="5">
    <source>
        <dbReference type="PROSITE-ProRule" id="PRU00302"/>
    </source>
</evidence>
<feature type="signal peptide" evidence="6">
    <location>
        <begin position="1"/>
        <end position="28"/>
    </location>
</feature>
<dbReference type="Gene3D" id="3.90.215.10">
    <property type="entry name" value="Gamma Fibrinogen, chain A, domain 1"/>
    <property type="match status" value="1"/>
</dbReference>
<evidence type="ECO:0000259" key="7">
    <source>
        <dbReference type="PROSITE" id="PS50923"/>
    </source>
</evidence>
<feature type="domain" description="Sushi" evidence="7">
    <location>
        <begin position="1630"/>
        <end position="1694"/>
    </location>
</feature>
<evidence type="ECO:0000256" key="3">
    <source>
        <dbReference type="ARBA" id="ARBA00022729"/>
    </source>
</evidence>
<dbReference type="PANTHER" id="PTHR45785:SF2">
    <property type="entry name" value="COMPLEMENT FACTOR H-RELATED"/>
    <property type="match status" value="1"/>
</dbReference>
<comment type="caution">
    <text evidence="5">Lacks conserved residue(s) required for the propagation of feature annotation.</text>
</comment>
<dbReference type="InterPro" id="IPR002181">
    <property type="entry name" value="Fibrinogen_a/b/g_C_dom"/>
</dbReference>
<gene>
    <name evidence="10" type="primary">LOC108671001</name>
</gene>
<protein>
    <submittedName>
        <fullName evidence="10">Uncharacterized protein LOC108671001</fullName>
    </submittedName>
</protein>
<keyword evidence="4" id="KW-1015">Disulfide bond</keyword>
<evidence type="ECO:0000313" key="10">
    <source>
        <dbReference type="RefSeq" id="XP_047737012.1"/>
    </source>
</evidence>
<feature type="chain" id="PRO_5037331739" evidence="6">
    <location>
        <begin position="29"/>
        <end position="1710"/>
    </location>
</feature>
<dbReference type="SUPFAM" id="SSF57535">
    <property type="entry name" value="Complement control module/SCR domain"/>
    <property type="match status" value="1"/>
</dbReference>
<evidence type="ECO:0000256" key="6">
    <source>
        <dbReference type="SAM" id="SignalP"/>
    </source>
</evidence>
<feature type="domain" description="Fibrinogen C-terminal" evidence="8">
    <location>
        <begin position="96"/>
        <end position="152"/>
    </location>
</feature>
<dbReference type="InterPro" id="IPR051503">
    <property type="entry name" value="ComplSys_Reg/VirEntry_Med"/>
</dbReference>
<evidence type="ECO:0000256" key="2">
    <source>
        <dbReference type="ARBA" id="ARBA00022659"/>
    </source>
</evidence>
<dbReference type="Pfam" id="PF00147">
    <property type="entry name" value="Fibrinogen_C"/>
    <property type="match status" value="1"/>
</dbReference>
<dbReference type="InterPro" id="IPR014716">
    <property type="entry name" value="Fibrinogen_a/b/g_C_1"/>
</dbReference>
<dbReference type="SMART" id="SM00032">
    <property type="entry name" value="CCP"/>
    <property type="match status" value="10"/>
</dbReference>
<evidence type="ECO:0000256" key="1">
    <source>
        <dbReference type="ARBA" id="ARBA00004328"/>
    </source>
</evidence>
<sequence>MMRLLATLKGMTACAAFAVLLLHQLCTASECHKWACDATKLPVVGNSTNKSLADGVFTYTCNEGFSFLSGATQQISSCNCYSKTWTDVYDICIETCAVCSWPRHCADVQALGLNESGTYQVIPSGDPADSSVNVECDLEASGGGWTVAYCQNASSSTTVDLKTVMTSSPCPYSIGLTNWQNLTKSVSSSEAAIVMHVELILRGGGSRIATYDNVTIGPSPDYKLLSIGNYHGDAGDALWHSLGVDFQFDWWTPWIANNDTSTCQLIKDRKGSYLKHDPAMTCSMQWGWVPAIATATIYIRPKSIDENTSCPLMITGDIDSDSWKATTSVLNFPHDRLPGANLSYTCLGGEFYLEGNDNGGRTFEGSVTCLSGNPPRWDRNITLPCTFTCSDGFKESQKVDECYKFTENPTATSFLNAAYMCTAQGANLVHLQYDNVSDVHISSTRWFYTAHGGRYKFDNPTNVSSFYDCHTNASCDVSSSSTRCLFLVQNAVVLGRCSSETGYGCMKPAACPTQYTRAEGGGSCYYIRDHWIAADVTYGTFLSQLASLQENCSATGGALARPTSRGDLESLVMFIQKQKGTFPMNVLLGLPESGAGNWSFDAFPPDPDLESLFKATAWGVAVLQVNQTNYEFSTGPTIIHKYVCMWPGHLKCHGDLPPATQNMSRIHSDHFSNATGDSVTYKCLPGYFINGNASNPVGQRYWCVGNAGNWRYDHTMYPELQDCYIAPACQSLVDTELQKLTAAGINATDVIMNDPEYVNGTMNYTCPDGKKTSDGRRFQSLRCGIQNPYAVDEVQTMNLLGAPLQTCSLCADAPAIEVSNSTNNFVATKQYFDGTGGTTQGTVTVTCNSSYEMSFNVTSAVIKCTRLGWDVSNVHNCSLACTATPPNPAPGNNMTMDHFTTRTVGTIINYTCSAGHFYARDVNNALLSTANVTCDSSGNWQRSPMFKLVCTHGCNWETISINNATLSPTFQPNQNWYSLNDSLDVECNPGYEWALDKRYQTINCTDSGWDTARLKPCVTACSTTSLPSPGTNMTRSAVTTNAPGATVTYTCAPGYLVTVAGEPNTTRADVQATCSNNSTWTFDYNVVTYNCRHTCSTAALPAAGRQMTRSVVANNAPGATVTYTCTGGYFVTVAVKFMFSKLTFTYTCTGGYLVTVAVSGEPNTTRAVVQATCNNNSTWTFDYNVVNYDCRHTCEINDVNITNAVSDFNKSASYSDTGGSKLNVSCIDGYEWKFKERVQQVPCTLDGWDSTNFSPCYQACTENPPTAGEDMDDPAFTNDSIGAILLYKCQPNYYINYTYMLVPTNTSSGSNGSLTQFVSVPIFPLKKTMELTCSPDGNWTKQYPDADIRCYHPCMIKLPTLVNSWSDFNSSKNYSDANNQTLSVECLPGYEFAFNKTKQVLTCAASKWDDRKLLPCYKVCLDPIREAGEEMTVGNVTANSVNTTMTYACTKGHHLNTTKEFPEPATAANVTCRDDGNWTYDRDDLQCVTICTGEPPEPIGIAMTDWNNYTRINGTSIMYTCPGNGIFGNMKSTFESICDNGTWTSFSEDFRTCGLLCTSSPPTNISNTIPVNNTGFREYDKIRYNCPPNTASLLGERYIELQCQPGSGWNVTSSTNETIEQISSRFTCFDSCPGPAVAPNTNWQSNWTSEFVNGTVIYYTCPNTSYLTSGNDHQLINTCSNNSWTFLGIPYCMSKYLHLPFLKQYMHEIK</sequence>
<dbReference type="PANTHER" id="PTHR45785">
    <property type="entry name" value="COMPLEMENT FACTOR H-RELATED"/>
    <property type="match status" value="1"/>
</dbReference>
<feature type="domain" description="Sushi" evidence="7">
    <location>
        <begin position="879"/>
        <end position="952"/>
    </location>
</feature>
<comment type="subcellular location">
    <subcellularLocation>
        <location evidence="1">Virion</location>
    </subcellularLocation>
</comment>
<dbReference type="GeneID" id="108671001"/>
<dbReference type="PROSITE" id="PS51406">
    <property type="entry name" value="FIBRINOGEN_C_2"/>
    <property type="match status" value="1"/>
</dbReference>
<dbReference type="Gene3D" id="2.10.70.10">
    <property type="entry name" value="Complement Module, domain 1"/>
    <property type="match status" value="1"/>
</dbReference>
<evidence type="ECO:0000256" key="4">
    <source>
        <dbReference type="ARBA" id="ARBA00023157"/>
    </source>
</evidence>
<evidence type="ECO:0000259" key="8">
    <source>
        <dbReference type="PROSITE" id="PS51406"/>
    </source>
</evidence>
<feature type="domain" description="Sushi" evidence="7">
    <location>
        <begin position="1019"/>
        <end position="1093"/>
    </location>
</feature>
<keyword evidence="2 5" id="KW-0768">Sushi</keyword>
<dbReference type="InterPro" id="IPR036056">
    <property type="entry name" value="Fibrinogen-like_C"/>
</dbReference>
<dbReference type="Proteomes" id="UP000694843">
    <property type="component" value="Unplaced"/>
</dbReference>
<dbReference type="PROSITE" id="PS50923">
    <property type="entry name" value="SUSHI"/>
    <property type="match status" value="4"/>
</dbReference>
<dbReference type="InterPro" id="IPR000436">
    <property type="entry name" value="Sushi_SCR_CCP_dom"/>
</dbReference>
<dbReference type="RefSeq" id="XP_047737012.1">
    <property type="nucleotide sequence ID" value="XM_047881056.1"/>
</dbReference>
<dbReference type="SUPFAM" id="SSF56496">
    <property type="entry name" value="Fibrinogen C-terminal domain-like"/>
    <property type="match status" value="1"/>
</dbReference>
<keyword evidence="3 6" id="KW-0732">Signal</keyword>
<accession>A0A979FKE7</accession>